<feature type="region of interest" description="Disordered" evidence="1">
    <location>
        <begin position="240"/>
        <end position="264"/>
    </location>
</feature>
<proteinExistence type="predicted"/>
<sequence length="264" mass="28922">MGKSGDKTDDFGDRGDFAPRLAENLIRISKIYGEYLEHETLLPYYLKTTVDSLKYMAQSFYEMNSKIDLSLQLGHRVEKRITSLSKQFDASAIHEANANLRQITVNFNELTHIARQTNANVPGQLRDLTTQGLSAANFEVGRIVESFSKFQEMLKNLSTQAAVGVAAFSTQQSSLTQQVLRAVQSGQEHQVQQTATILQSVAQAQVQALSRVSGCSAGDGEPISLNLSIPVTARTVPPAPASAGLNLDPDLDSRERGLKKLRDL</sequence>
<evidence type="ECO:0000313" key="2">
    <source>
        <dbReference type="EMBL" id="CAD7229060.1"/>
    </source>
</evidence>
<feature type="non-terminal residue" evidence="2">
    <location>
        <position position="264"/>
    </location>
</feature>
<dbReference type="AlphaFoldDB" id="A0A7R8WCH6"/>
<dbReference type="EMBL" id="OB661845">
    <property type="protein sequence ID" value="CAD7229060.1"/>
    <property type="molecule type" value="Genomic_DNA"/>
</dbReference>
<evidence type="ECO:0000256" key="1">
    <source>
        <dbReference type="SAM" id="MobiDB-lite"/>
    </source>
</evidence>
<protein>
    <submittedName>
        <fullName evidence="2">Uncharacterized protein</fullName>
    </submittedName>
</protein>
<reference evidence="2" key="1">
    <citation type="submission" date="2020-11" db="EMBL/GenBank/DDBJ databases">
        <authorList>
            <person name="Tran Van P."/>
        </authorList>
    </citation>
    <scope>NUCLEOTIDE SEQUENCE</scope>
</reference>
<name>A0A7R8WCH6_9CRUS</name>
<feature type="compositionally biased region" description="Basic and acidic residues" evidence="1">
    <location>
        <begin position="251"/>
        <end position="264"/>
    </location>
</feature>
<organism evidence="2">
    <name type="scientific">Cyprideis torosa</name>
    <dbReference type="NCBI Taxonomy" id="163714"/>
    <lineage>
        <taxon>Eukaryota</taxon>
        <taxon>Metazoa</taxon>
        <taxon>Ecdysozoa</taxon>
        <taxon>Arthropoda</taxon>
        <taxon>Crustacea</taxon>
        <taxon>Oligostraca</taxon>
        <taxon>Ostracoda</taxon>
        <taxon>Podocopa</taxon>
        <taxon>Podocopida</taxon>
        <taxon>Cytherocopina</taxon>
        <taxon>Cytheroidea</taxon>
        <taxon>Cytherideidae</taxon>
        <taxon>Cyprideis</taxon>
    </lineage>
</organism>
<gene>
    <name evidence="2" type="ORF">CTOB1V02_LOCUS6933</name>
</gene>
<accession>A0A7R8WCH6</accession>